<reference evidence="1" key="1">
    <citation type="submission" date="2021-01" db="UniProtKB">
        <authorList>
            <consortium name="EnsemblPlants"/>
        </authorList>
    </citation>
    <scope>IDENTIFICATION</scope>
</reference>
<dbReference type="Gramene" id="Kaladp0046s0075.1.v1.1">
    <property type="protein sequence ID" value="Kaladp0046s0075.1.v1.1"/>
    <property type="gene ID" value="Kaladp0046s0075.v1.1"/>
</dbReference>
<dbReference type="EnsemblPlants" id="Kaladp0046s0075.1.v1.1">
    <property type="protein sequence ID" value="Kaladp0046s0075.1.v1.1"/>
    <property type="gene ID" value="Kaladp0046s0075.v1.1"/>
</dbReference>
<sequence length="305" mass="33444">MEQYDSKQLLEAASEFANHPGVQNDVATRDFLDRFPLPVLFDALQKEPLVPNFENHLVACLERIFRTNHGASLIPQNMSFVQVGLQAGSHVVRCLACKAVSRLLENGSGNSVQLVVGSEVYTLLLDCLIDGNEEESAAAMDAIKGLACSPQGMTLLFPGDIKNSTDLRCLATKCSPLGRVRVLALLVKLFSVSSSVASMVYNSNLLSLLESELTNRTDVLISLTVLELLYELAEIKHATELLSKTNLIKLLCSLISDITTDTILRSRAMLISGRLLSKENIAMFIDDISKIRSTPKAIKFLLLHL</sequence>
<dbReference type="Proteomes" id="UP000594263">
    <property type="component" value="Unplaced"/>
</dbReference>
<dbReference type="GO" id="GO:0005829">
    <property type="term" value="C:cytosol"/>
    <property type="evidence" value="ECO:0007669"/>
    <property type="project" value="TreeGrafter"/>
</dbReference>
<organism evidence="1 2">
    <name type="scientific">Kalanchoe fedtschenkoi</name>
    <name type="common">Lavender scallops</name>
    <name type="synonym">South American air plant</name>
    <dbReference type="NCBI Taxonomy" id="63787"/>
    <lineage>
        <taxon>Eukaryota</taxon>
        <taxon>Viridiplantae</taxon>
        <taxon>Streptophyta</taxon>
        <taxon>Embryophyta</taxon>
        <taxon>Tracheophyta</taxon>
        <taxon>Spermatophyta</taxon>
        <taxon>Magnoliopsida</taxon>
        <taxon>eudicotyledons</taxon>
        <taxon>Gunneridae</taxon>
        <taxon>Pentapetalae</taxon>
        <taxon>Saxifragales</taxon>
        <taxon>Crassulaceae</taxon>
        <taxon>Kalanchoe</taxon>
    </lineage>
</organism>
<dbReference type="OMA" id="VENDIYP"/>
<dbReference type="InterPro" id="IPR016024">
    <property type="entry name" value="ARM-type_fold"/>
</dbReference>
<keyword evidence="2" id="KW-1185">Reference proteome</keyword>
<dbReference type="PANTHER" id="PTHR13554">
    <property type="entry name" value="26S PROTEASOME NON-ATPASE REGULATORY SUBUNIT 5-RELATED"/>
    <property type="match status" value="1"/>
</dbReference>
<accession>A0A7N0TUR0</accession>
<dbReference type="InterPro" id="IPR019538">
    <property type="entry name" value="PSMD5"/>
</dbReference>
<dbReference type="PANTHER" id="PTHR13554:SF10">
    <property type="entry name" value="26S PROTEASOME NON-ATPASE REGULATORY SUBUNIT 5"/>
    <property type="match status" value="1"/>
</dbReference>
<dbReference type="Pfam" id="PF10508">
    <property type="entry name" value="Proteasom_PSMB"/>
    <property type="match status" value="1"/>
</dbReference>
<evidence type="ECO:0008006" key="3">
    <source>
        <dbReference type="Google" id="ProtNLM"/>
    </source>
</evidence>
<dbReference type="Gene3D" id="1.25.10.10">
    <property type="entry name" value="Leucine-rich Repeat Variant"/>
    <property type="match status" value="1"/>
</dbReference>
<dbReference type="InterPro" id="IPR011989">
    <property type="entry name" value="ARM-like"/>
</dbReference>
<evidence type="ECO:0000313" key="1">
    <source>
        <dbReference type="EnsemblPlants" id="Kaladp0046s0075.1.v1.1"/>
    </source>
</evidence>
<dbReference type="SUPFAM" id="SSF48371">
    <property type="entry name" value="ARM repeat"/>
    <property type="match status" value="1"/>
</dbReference>
<dbReference type="GO" id="GO:0043248">
    <property type="term" value="P:proteasome assembly"/>
    <property type="evidence" value="ECO:0007669"/>
    <property type="project" value="InterPro"/>
</dbReference>
<proteinExistence type="predicted"/>
<protein>
    <recommendedName>
        <fullName evidence="3">ARM repeat superfamily protein</fullName>
    </recommendedName>
</protein>
<evidence type="ECO:0000313" key="2">
    <source>
        <dbReference type="Proteomes" id="UP000594263"/>
    </source>
</evidence>
<dbReference type="AlphaFoldDB" id="A0A7N0TUR0"/>
<name>A0A7N0TUR0_KALFE</name>